<dbReference type="EMBL" id="JACXAH010000011">
    <property type="protein sequence ID" value="MBD1372493.1"/>
    <property type="molecule type" value="Genomic_DNA"/>
</dbReference>
<keyword evidence="2" id="KW-1185">Reference proteome</keyword>
<gene>
    <name evidence="1" type="ORF">IC620_08995</name>
</gene>
<sequence>MYGNIQFRNCKNEIHVMNGTIKNTEDVLDSDGVPKIVWGGVIGAVSCSYVSIGEMLIDAGQNTLLQYCFAVMQGGVGRAINCELYYGNKSQIVASNGSRVEIKNCYGEGGEYGIYGYGPSVVGGEGYAPSGLHGIVLLKAGAICNVTFTTSLPDTPKPTPPTPKPTTYTYTWSATSTKSWQSTYGWRTDNHYIYQGQYGEWGNHKGLAFFNYADIQSKLEGKTIKSVSLYLSRRNGGVYASQSVHVYTHSLTSASGTPEGSIAKINAGSIGVGQSAWLTLPKATGDKFKDGSAKGILLYASSGSPYARFHSNCKLKIVCQG</sequence>
<evidence type="ECO:0000313" key="2">
    <source>
        <dbReference type="Proteomes" id="UP000661691"/>
    </source>
</evidence>
<accession>A0A926RU48</accession>
<protein>
    <submittedName>
        <fullName evidence="1">Uncharacterized protein</fullName>
    </submittedName>
</protein>
<dbReference type="Proteomes" id="UP000661691">
    <property type="component" value="Unassembled WGS sequence"/>
</dbReference>
<comment type="caution">
    <text evidence="1">The sequence shown here is derived from an EMBL/GenBank/DDBJ whole genome shotgun (WGS) entry which is preliminary data.</text>
</comment>
<reference evidence="1" key="1">
    <citation type="submission" date="2020-09" db="EMBL/GenBank/DDBJ databases">
        <title>A novel bacterium of genus Hazenella, isolated from South China Sea.</title>
        <authorList>
            <person name="Huang H."/>
            <person name="Mo K."/>
            <person name="Hu Y."/>
        </authorList>
    </citation>
    <scope>NUCLEOTIDE SEQUENCE</scope>
    <source>
        <strain evidence="1">IB182357</strain>
    </source>
</reference>
<name>A0A926RU48_9BACL</name>
<organism evidence="1 2">
    <name type="scientific">Polycladospora coralii</name>
    <dbReference type="NCBI Taxonomy" id="2771432"/>
    <lineage>
        <taxon>Bacteria</taxon>
        <taxon>Bacillati</taxon>
        <taxon>Bacillota</taxon>
        <taxon>Bacilli</taxon>
        <taxon>Bacillales</taxon>
        <taxon>Thermoactinomycetaceae</taxon>
        <taxon>Polycladospora</taxon>
    </lineage>
</organism>
<evidence type="ECO:0000313" key="1">
    <source>
        <dbReference type="EMBL" id="MBD1372493.1"/>
    </source>
</evidence>
<dbReference type="AlphaFoldDB" id="A0A926RU48"/>
<dbReference type="RefSeq" id="WP_191141983.1">
    <property type="nucleotide sequence ID" value="NZ_JACXAH010000011.1"/>
</dbReference>
<proteinExistence type="predicted"/>